<proteinExistence type="predicted"/>
<sequence length="433" mass="47248">MVKEHTSTSSGQTGEGAQPPPQPRDPEEAAQAAYNECIAHDFGEEAAKYAAELARKAAVEFNRMLEERAQGTSPSGDAPAPQVVMADGGTQTPQKAPVVATNGNPLLQTLQVVTAQMPEKYDGVSDLRTWFRRFEADATAAGWDDRMMAERLGGFFRDSYFDTWDENAKKASFAEDRRIMLQMFDLIRPDEALEKFNALTWDAKGHVSQFMAMLNRTLEEYDKMLPQEERLPPPVKKRMILDRLIASAPEGARPVLRRRRPKEVAEVCQIIEDYRGKQPKAARPVAAGTIEEAPAAPAAVGQIRPEEGKQWAALMESQTKAIKEMHSSQNALLGSLKDLLKNQQAAGGVGPARVPGGQAPGARADGGRPRRPLLPCGICEGKHATYNCPHKKYPEGCYICGARTHLSRQCPERAALVEQAKKGPSGAAPGQGN</sequence>
<dbReference type="GO" id="GO:0008270">
    <property type="term" value="F:zinc ion binding"/>
    <property type="evidence" value="ECO:0007669"/>
    <property type="project" value="UniProtKB-KW"/>
</dbReference>
<dbReference type="AlphaFoldDB" id="A0A7J6NAV8"/>
<feature type="region of interest" description="Disordered" evidence="2">
    <location>
        <begin position="346"/>
        <end position="368"/>
    </location>
</feature>
<evidence type="ECO:0000313" key="4">
    <source>
        <dbReference type="EMBL" id="KAF4681018.1"/>
    </source>
</evidence>
<feature type="region of interest" description="Disordered" evidence="2">
    <location>
        <begin position="1"/>
        <end position="34"/>
    </location>
</feature>
<feature type="compositionally biased region" description="Low complexity" evidence="2">
    <location>
        <begin position="346"/>
        <end position="363"/>
    </location>
</feature>
<name>A0A7J6NAV8_PEROL</name>
<evidence type="ECO:0000256" key="1">
    <source>
        <dbReference type="PROSITE-ProRule" id="PRU00047"/>
    </source>
</evidence>
<dbReference type="Proteomes" id="UP000541610">
    <property type="component" value="Unassembled WGS sequence"/>
</dbReference>
<evidence type="ECO:0000313" key="5">
    <source>
        <dbReference type="Proteomes" id="UP000541610"/>
    </source>
</evidence>
<keyword evidence="1" id="KW-0863">Zinc-finger</keyword>
<protein>
    <recommendedName>
        <fullName evidence="3">CCHC-type domain-containing protein</fullName>
    </recommendedName>
</protein>
<keyword evidence="1" id="KW-0862">Zinc</keyword>
<organism evidence="4 5">
    <name type="scientific">Perkinsus olseni</name>
    <name type="common">Perkinsus atlanticus</name>
    <dbReference type="NCBI Taxonomy" id="32597"/>
    <lineage>
        <taxon>Eukaryota</taxon>
        <taxon>Sar</taxon>
        <taxon>Alveolata</taxon>
        <taxon>Perkinsozoa</taxon>
        <taxon>Perkinsea</taxon>
        <taxon>Perkinsida</taxon>
        <taxon>Perkinsidae</taxon>
        <taxon>Perkinsus</taxon>
    </lineage>
</organism>
<dbReference type="OrthoDB" id="429469at2759"/>
<gene>
    <name evidence="4" type="ORF">FOZ60_012710</name>
</gene>
<dbReference type="SMART" id="SM00343">
    <property type="entry name" value="ZnF_C2HC"/>
    <property type="match status" value="1"/>
</dbReference>
<comment type="caution">
    <text evidence="4">The sequence shown here is derived from an EMBL/GenBank/DDBJ whole genome shotgun (WGS) entry which is preliminary data.</text>
</comment>
<dbReference type="GO" id="GO:0003676">
    <property type="term" value="F:nucleic acid binding"/>
    <property type="evidence" value="ECO:0007669"/>
    <property type="project" value="InterPro"/>
</dbReference>
<feature type="domain" description="CCHC-type" evidence="3">
    <location>
        <begin position="397"/>
        <end position="412"/>
    </location>
</feature>
<dbReference type="Gene3D" id="4.10.60.10">
    <property type="entry name" value="Zinc finger, CCHC-type"/>
    <property type="match status" value="1"/>
</dbReference>
<reference evidence="4 5" key="1">
    <citation type="submission" date="2020-04" db="EMBL/GenBank/DDBJ databases">
        <title>Perkinsus olseni comparative genomics.</title>
        <authorList>
            <person name="Bogema D.R."/>
        </authorList>
    </citation>
    <scope>NUCLEOTIDE SEQUENCE [LARGE SCALE GENOMIC DNA]</scope>
    <source>
        <strain evidence="4">00978-12</strain>
    </source>
</reference>
<dbReference type="PROSITE" id="PS50158">
    <property type="entry name" value="ZF_CCHC"/>
    <property type="match status" value="1"/>
</dbReference>
<dbReference type="InterPro" id="IPR001878">
    <property type="entry name" value="Znf_CCHC"/>
</dbReference>
<dbReference type="EMBL" id="JABANP010000551">
    <property type="protein sequence ID" value="KAF4681018.1"/>
    <property type="molecule type" value="Genomic_DNA"/>
</dbReference>
<evidence type="ECO:0000259" key="3">
    <source>
        <dbReference type="PROSITE" id="PS50158"/>
    </source>
</evidence>
<evidence type="ECO:0000256" key="2">
    <source>
        <dbReference type="SAM" id="MobiDB-lite"/>
    </source>
</evidence>
<accession>A0A7J6NAV8</accession>
<keyword evidence="1" id="KW-0479">Metal-binding</keyword>